<comment type="caution">
    <text evidence="1">The sequence shown here is derived from an EMBL/GenBank/DDBJ whole genome shotgun (WGS) entry which is preliminary data.</text>
</comment>
<dbReference type="Proteomes" id="UP000790377">
    <property type="component" value="Unassembled WGS sequence"/>
</dbReference>
<reference evidence="1" key="1">
    <citation type="journal article" date="2021" name="New Phytol.">
        <title>Evolutionary innovations through gain and loss of genes in the ectomycorrhizal Boletales.</title>
        <authorList>
            <person name="Wu G."/>
            <person name="Miyauchi S."/>
            <person name="Morin E."/>
            <person name="Kuo A."/>
            <person name="Drula E."/>
            <person name="Varga T."/>
            <person name="Kohler A."/>
            <person name="Feng B."/>
            <person name="Cao Y."/>
            <person name="Lipzen A."/>
            <person name="Daum C."/>
            <person name="Hundley H."/>
            <person name="Pangilinan J."/>
            <person name="Johnson J."/>
            <person name="Barry K."/>
            <person name="LaButti K."/>
            <person name="Ng V."/>
            <person name="Ahrendt S."/>
            <person name="Min B."/>
            <person name="Choi I.G."/>
            <person name="Park H."/>
            <person name="Plett J.M."/>
            <person name="Magnuson J."/>
            <person name="Spatafora J.W."/>
            <person name="Nagy L.G."/>
            <person name="Henrissat B."/>
            <person name="Grigoriev I.V."/>
            <person name="Yang Z.L."/>
            <person name="Xu J."/>
            <person name="Martin F.M."/>
        </authorList>
    </citation>
    <scope>NUCLEOTIDE SEQUENCE</scope>
    <source>
        <strain evidence="1">ATCC 28755</strain>
    </source>
</reference>
<evidence type="ECO:0000313" key="2">
    <source>
        <dbReference type="Proteomes" id="UP000790377"/>
    </source>
</evidence>
<gene>
    <name evidence="1" type="ORF">BJ138DRAFT_171828</name>
</gene>
<dbReference type="EMBL" id="MU267603">
    <property type="protein sequence ID" value="KAH7915163.1"/>
    <property type="molecule type" value="Genomic_DNA"/>
</dbReference>
<accession>A0ACB8AQW2</accession>
<evidence type="ECO:0000313" key="1">
    <source>
        <dbReference type="EMBL" id="KAH7915163.1"/>
    </source>
</evidence>
<sequence>MGPDKTDCIELPSLARLYLDSVSESYDVYLPLILAALKTPKLRLFDCQHLFRDNIAELDYAFFKSDHAPRFPSVQEFSLRTYSRVDEATVLENNDVFFDVIIKVFPGVTDVTMVATDIMQFGAALERAIRSSEEGYAANPWPCLQRLSLYRPPRNSLSSIHSWLKARSNRIRQPQRLTVKVRGPILDPSKGDALCLKDMEMYGDLSLKNIDLKKLEDLQQSEDDCLDVNEGEIMDINILLKADRSLSRCWVTSQIPASVTAFVINSFCSDIPTVIKSPPTYVYISPLSYINAFTSRNGTTILSLIDSGLARMQLA</sequence>
<name>A0ACB8AQW2_9AGAM</name>
<organism evidence="1 2">
    <name type="scientific">Hygrophoropsis aurantiaca</name>
    <dbReference type="NCBI Taxonomy" id="72124"/>
    <lineage>
        <taxon>Eukaryota</taxon>
        <taxon>Fungi</taxon>
        <taxon>Dikarya</taxon>
        <taxon>Basidiomycota</taxon>
        <taxon>Agaricomycotina</taxon>
        <taxon>Agaricomycetes</taxon>
        <taxon>Agaricomycetidae</taxon>
        <taxon>Boletales</taxon>
        <taxon>Coniophorineae</taxon>
        <taxon>Hygrophoropsidaceae</taxon>
        <taxon>Hygrophoropsis</taxon>
    </lineage>
</organism>
<keyword evidence="2" id="KW-1185">Reference proteome</keyword>
<protein>
    <submittedName>
        <fullName evidence="1">Uncharacterized protein</fullName>
    </submittedName>
</protein>
<proteinExistence type="predicted"/>